<name>A0A4R3Q085_RHISU</name>
<accession>A0A4R3Q085</accession>
<dbReference type="Proteomes" id="UP000294576">
    <property type="component" value="Unassembled WGS sequence"/>
</dbReference>
<gene>
    <name evidence="1" type="ORF">EV132_111187</name>
</gene>
<proteinExistence type="predicted"/>
<dbReference type="EMBL" id="SMBH01000011">
    <property type="protein sequence ID" value="TCU13754.1"/>
    <property type="molecule type" value="Genomic_DNA"/>
</dbReference>
<protein>
    <submittedName>
        <fullName evidence="1">Uncharacterized protein</fullName>
    </submittedName>
</protein>
<organism evidence="1 2">
    <name type="scientific">Rhizobium sullae</name>
    <name type="common">Rhizobium hedysari</name>
    <dbReference type="NCBI Taxonomy" id="50338"/>
    <lineage>
        <taxon>Bacteria</taxon>
        <taxon>Pseudomonadati</taxon>
        <taxon>Pseudomonadota</taxon>
        <taxon>Alphaproteobacteria</taxon>
        <taxon>Hyphomicrobiales</taxon>
        <taxon>Rhizobiaceae</taxon>
        <taxon>Rhizobium/Agrobacterium group</taxon>
        <taxon>Rhizobium</taxon>
    </lineage>
</organism>
<dbReference type="AlphaFoldDB" id="A0A4R3Q085"/>
<evidence type="ECO:0000313" key="1">
    <source>
        <dbReference type="EMBL" id="TCU13754.1"/>
    </source>
</evidence>
<sequence length="152" mass="16613">MDDVKKAAFTFRALVEAAPKEGLPISLQNFPNGACGDTTLLLGRYLTELGHGEFRYYLGRRDGRSHAWLQRGPLIVDITADQFDDFDDPVFVADGSPWHGVFAGEDQHAADPTVFGEPITSSLAAAYTLIVGNPQDQHPHTICQSLAKRTSL</sequence>
<dbReference type="RefSeq" id="WP_132565361.1">
    <property type="nucleotide sequence ID" value="NZ_SMBH01000011.1"/>
</dbReference>
<reference evidence="1 2" key="1">
    <citation type="submission" date="2019-03" db="EMBL/GenBank/DDBJ databases">
        <title>Genomic Encyclopedia of Type Strains, Phase IV (KMG-V): Genome sequencing to study the core and pangenomes of soil and plant-associated prokaryotes.</title>
        <authorList>
            <person name="Whitman W."/>
        </authorList>
    </citation>
    <scope>NUCLEOTIDE SEQUENCE [LARGE SCALE GENOMIC DNA]</scope>
    <source>
        <strain evidence="1 2">Hc14</strain>
    </source>
</reference>
<evidence type="ECO:0000313" key="2">
    <source>
        <dbReference type="Proteomes" id="UP000294576"/>
    </source>
</evidence>
<comment type="caution">
    <text evidence="1">The sequence shown here is derived from an EMBL/GenBank/DDBJ whole genome shotgun (WGS) entry which is preliminary data.</text>
</comment>